<dbReference type="InterPro" id="IPR036291">
    <property type="entry name" value="NAD(P)-bd_dom_sf"/>
</dbReference>
<feature type="compositionally biased region" description="Low complexity" evidence="3">
    <location>
        <begin position="239"/>
        <end position="257"/>
    </location>
</feature>
<dbReference type="InterPro" id="IPR013968">
    <property type="entry name" value="PKS_KR"/>
</dbReference>
<protein>
    <submittedName>
        <fullName evidence="5">Pks1 protein</fullName>
    </submittedName>
</protein>
<sequence length="529" mass="57725">MSCKPYLNNPEWQLPEDGVIAISGGNGALGLVMGGWILRTAKRQGGKKFTIKFLSRSCKISDQNMPNWQEVQSLAASLGITVEQAKCDVSSQESVDQFITSVTPNLTGFIHSAGILQDAMLMNQTWEKFDAVYEAKSRAAAYLHDALERFSNPNLKFLWLFSSTAVYGNMGQLNYSSSNAWLDALSRHRNALGKPCAAPQWGAWGEVGMAANLDDASQRRMAQSPMPPFTNAMSESNSQQQQPEPADASATSAPTATDAEEQKVSPSSDSKEESRVKIVFISGQQGSGKSAFAEALFSCATAKKQHSRVVLFDGDVWALGYDPTIGPNPPPESKVKDDTPFRERMTAISAFLAAFRGKGREEQATADADEDAYQDDEKHASSWQPFYAAMCEDALRVGAKKLQQASDGSESCVVLITHAVYRRSMRLFVKSQLGDRLARWIFVDPSPKLAIQRAAERCSKQYAAMGKSAEEWAMLLEPNSAGFQRPSIAEVDALGGVDTGKVAVLENKSEDLEHLKAVAEDMLADNTLF</sequence>
<name>A0A813A8J8_9DINO</name>
<dbReference type="SUPFAM" id="SSF52540">
    <property type="entry name" value="P-loop containing nucleoside triphosphate hydrolases"/>
    <property type="match status" value="1"/>
</dbReference>
<gene>
    <name evidence="5" type="primary">pks1</name>
    <name evidence="5" type="ORF">SNEC2469_LOCUS26879</name>
</gene>
<evidence type="ECO:0000256" key="3">
    <source>
        <dbReference type="SAM" id="MobiDB-lite"/>
    </source>
</evidence>
<dbReference type="GO" id="GO:0004312">
    <property type="term" value="F:fatty acid synthase activity"/>
    <property type="evidence" value="ECO:0007669"/>
    <property type="project" value="TreeGrafter"/>
</dbReference>
<dbReference type="GO" id="GO:0006633">
    <property type="term" value="P:fatty acid biosynthetic process"/>
    <property type="evidence" value="ECO:0007669"/>
    <property type="project" value="TreeGrafter"/>
</dbReference>
<accession>A0A813A8J8</accession>
<dbReference type="SUPFAM" id="SSF51735">
    <property type="entry name" value="NAD(P)-binding Rossmann-fold domains"/>
    <property type="match status" value="1"/>
</dbReference>
<dbReference type="InterPro" id="IPR050091">
    <property type="entry name" value="PKS_NRPS_Biosynth_Enz"/>
</dbReference>
<dbReference type="InterPro" id="IPR027417">
    <property type="entry name" value="P-loop_NTPase"/>
</dbReference>
<dbReference type="InterPro" id="IPR057326">
    <property type="entry name" value="KR_dom"/>
</dbReference>
<comment type="caution">
    <text evidence="5">The sequence shown here is derived from an EMBL/GenBank/DDBJ whole genome shotgun (WGS) entry which is preliminary data.</text>
</comment>
<keyword evidence="1" id="KW-0596">Phosphopantetheine</keyword>
<keyword evidence="2" id="KW-0597">Phosphoprotein</keyword>
<dbReference type="Proteomes" id="UP000601435">
    <property type="component" value="Unassembled WGS sequence"/>
</dbReference>
<feature type="region of interest" description="Disordered" evidence="3">
    <location>
        <begin position="220"/>
        <end position="274"/>
    </location>
</feature>
<dbReference type="PANTHER" id="PTHR43775:SF37">
    <property type="entry name" value="SI:DKEY-61P9.11"/>
    <property type="match status" value="1"/>
</dbReference>
<proteinExistence type="predicted"/>
<reference evidence="5" key="1">
    <citation type="submission" date="2021-02" db="EMBL/GenBank/DDBJ databases">
        <authorList>
            <person name="Dougan E. K."/>
            <person name="Rhodes N."/>
            <person name="Thang M."/>
            <person name="Chan C."/>
        </authorList>
    </citation>
    <scope>NUCLEOTIDE SEQUENCE</scope>
</reference>
<organism evidence="5 6">
    <name type="scientific">Symbiodinium necroappetens</name>
    <dbReference type="NCBI Taxonomy" id="1628268"/>
    <lineage>
        <taxon>Eukaryota</taxon>
        <taxon>Sar</taxon>
        <taxon>Alveolata</taxon>
        <taxon>Dinophyceae</taxon>
        <taxon>Suessiales</taxon>
        <taxon>Symbiodiniaceae</taxon>
        <taxon>Symbiodinium</taxon>
    </lineage>
</organism>
<dbReference type="PANTHER" id="PTHR43775">
    <property type="entry name" value="FATTY ACID SYNTHASE"/>
    <property type="match status" value="1"/>
</dbReference>
<feature type="domain" description="Ketoreductase" evidence="4">
    <location>
        <begin position="18"/>
        <end position="207"/>
    </location>
</feature>
<keyword evidence="6" id="KW-1185">Reference proteome</keyword>
<dbReference type="Gene3D" id="3.40.50.300">
    <property type="entry name" value="P-loop containing nucleotide triphosphate hydrolases"/>
    <property type="match status" value="1"/>
</dbReference>
<dbReference type="Pfam" id="PF08659">
    <property type="entry name" value="KR"/>
    <property type="match status" value="1"/>
</dbReference>
<evidence type="ECO:0000259" key="4">
    <source>
        <dbReference type="SMART" id="SM00822"/>
    </source>
</evidence>
<dbReference type="EMBL" id="CAJNJA010055630">
    <property type="protein sequence ID" value="CAE7856144.1"/>
    <property type="molecule type" value="Genomic_DNA"/>
</dbReference>
<dbReference type="AlphaFoldDB" id="A0A813A8J8"/>
<dbReference type="Gene3D" id="3.40.50.720">
    <property type="entry name" value="NAD(P)-binding Rossmann-like Domain"/>
    <property type="match status" value="1"/>
</dbReference>
<evidence type="ECO:0000313" key="5">
    <source>
        <dbReference type="EMBL" id="CAE7856144.1"/>
    </source>
</evidence>
<dbReference type="OrthoDB" id="426368at2759"/>
<dbReference type="SMART" id="SM00822">
    <property type="entry name" value="PKS_KR"/>
    <property type="match status" value="1"/>
</dbReference>
<evidence type="ECO:0000256" key="2">
    <source>
        <dbReference type="ARBA" id="ARBA00022553"/>
    </source>
</evidence>
<evidence type="ECO:0000313" key="6">
    <source>
        <dbReference type="Proteomes" id="UP000601435"/>
    </source>
</evidence>
<evidence type="ECO:0000256" key="1">
    <source>
        <dbReference type="ARBA" id="ARBA00022450"/>
    </source>
</evidence>